<dbReference type="CDD" id="cd07043">
    <property type="entry name" value="STAS_anti-anti-sigma_factors"/>
    <property type="match status" value="1"/>
</dbReference>
<feature type="domain" description="STAS" evidence="3">
    <location>
        <begin position="1"/>
        <end position="112"/>
    </location>
</feature>
<name>A0A926VBW5_9CYAN</name>
<dbReference type="GO" id="GO:0043856">
    <property type="term" value="F:anti-sigma factor antagonist activity"/>
    <property type="evidence" value="ECO:0007669"/>
    <property type="project" value="InterPro"/>
</dbReference>
<dbReference type="PROSITE" id="PS50801">
    <property type="entry name" value="STAS"/>
    <property type="match status" value="1"/>
</dbReference>
<dbReference type="Gene3D" id="3.30.750.24">
    <property type="entry name" value="STAS domain"/>
    <property type="match status" value="1"/>
</dbReference>
<evidence type="ECO:0000259" key="3">
    <source>
        <dbReference type="PROSITE" id="PS50801"/>
    </source>
</evidence>
<evidence type="ECO:0000256" key="1">
    <source>
        <dbReference type="ARBA" id="ARBA00009013"/>
    </source>
</evidence>
<dbReference type="RefSeq" id="WP_190463461.1">
    <property type="nucleotide sequence ID" value="NZ_JACJPW010000013.1"/>
</dbReference>
<dbReference type="Pfam" id="PF01740">
    <property type="entry name" value="STAS"/>
    <property type="match status" value="1"/>
</dbReference>
<proteinExistence type="inferred from homology"/>
<dbReference type="AlphaFoldDB" id="A0A926VBW5"/>
<reference evidence="4" key="2">
    <citation type="submission" date="2020-08" db="EMBL/GenBank/DDBJ databases">
        <authorList>
            <person name="Chen M."/>
            <person name="Teng W."/>
            <person name="Zhao L."/>
            <person name="Hu C."/>
            <person name="Zhou Y."/>
            <person name="Han B."/>
            <person name="Song L."/>
            <person name="Shu W."/>
        </authorList>
    </citation>
    <scope>NUCLEOTIDE SEQUENCE</scope>
    <source>
        <strain evidence="4">FACHB-1375</strain>
    </source>
</reference>
<dbReference type="PANTHER" id="PTHR33495">
    <property type="entry name" value="ANTI-SIGMA FACTOR ANTAGONIST TM_1081-RELATED-RELATED"/>
    <property type="match status" value="1"/>
</dbReference>
<evidence type="ECO:0000256" key="2">
    <source>
        <dbReference type="RuleBase" id="RU003749"/>
    </source>
</evidence>
<dbReference type="InterPro" id="IPR003658">
    <property type="entry name" value="Anti-sigma_ant"/>
</dbReference>
<dbReference type="PANTHER" id="PTHR33495:SF2">
    <property type="entry name" value="ANTI-SIGMA FACTOR ANTAGONIST TM_1081-RELATED"/>
    <property type="match status" value="1"/>
</dbReference>
<keyword evidence="5" id="KW-1185">Reference proteome</keyword>
<accession>A0A926VBW5</accession>
<comment type="similarity">
    <text evidence="1 2">Belongs to the anti-sigma-factor antagonist family.</text>
</comment>
<organism evidence="4 5">
    <name type="scientific">Aerosakkonema funiforme FACHB-1375</name>
    <dbReference type="NCBI Taxonomy" id="2949571"/>
    <lineage>
        <taxon>Bacteria</taxon>
        <taxon>Bacillati</taxon>
        <taxon>Cyanobacteriota</taxon>
        <taxon>Cyanophyceae</taxon>
        <taxon>Oscillatoriophycideae</taxon>
        <taxon>Aerosakkonematales</taxon>
        <taxon>Aerosakkonemataceae</taxon>
        <taxon>Aerosakkonema</taxon>
    </lineage>
</organism>
<evidence type="ECO:0000313" key="5">
    <source>
        <dbReference type="Proteomes" id="UP000641646"/>
    </source>
</evidence>
<gene>
    <name evidence="4" type="ORF">H6G03_06920</name>
</gene>
<dbReference type="InterPro" id="IPR002645">
    <property type="entry name" value="STAS_dom"/>
</dbReference>
<dbReference type="NCBIfam" id="TIGR00377">
    <property type="entry name" value="ant_ant_sig"/>
    <property type="match status" value="1"/>
</dbReference>
<dbReference type="Proteomes" id="UP000641646">
    <property type="component" value="Unassembled WGS sequence"/>
</dbReference>
<dbReference type="SUPFAM" id="SSF52091">
    <property type="entry name" value="SpoIIaa-like"/>
    <property type="match status" value="1"/>
</dbReference>
<protein>
    <recommendedName>
        <fullName evidence="2">Anti-sigma factor antagonist</fullName>
    </recommendedName>
</protein>
<reference evidence="4" key="1">
    <citation type="journal article" date="2015" name="ISME J.">
        <title>Draft Genome Sequence of Streptomyces incarnatus NRRL8089, which Produces the Nucleoside Antibiotic Sinefungin.</title>
        <authorList>
            <person name="Oshima K."/>
            <person name="Hattori M."/>
            <person name="Shimizu H."/>
            <person name="Fukuda K."/>
            <person name="Nemoto M."/>
            <person name="Inagaki K."/>
            <person name="Tamura T."/>
        </authorList>
    </citation>
    <scope>NUCLEOTIDE SEQUENCE</scope>
    <source>
        <strain evidence="4">FACHB-1375</strain>
    </source>
</reference>
<evidence type="ECO:0000313" key="4">
    <source>
        <dbReference type="EMBL" id="MBD2180835.1"/>
    </source>
</evidence>
<dbReference type="EMBL" id="JACJPW010000013">
    <property type="protein sequence ID" value="MBD2180835.1"/>
    <property type="molecule type" value="Genomic_DNA"/>
</dbReference>
<dbReference type="InterPro" id="IPR036513">
    <property type="entry name" value="STAS_dom_sf"/>
</dbReference>
<comment type="caution">
    <text evidence="4">The sequence shown here is derived from an EMBL/GenBank/DDBJ whole genome shotgun (WGS) entry which is preliminary data.</text>
</comment>
<sequence length="112" mass="12100">MQTTLASSQMTVVRPQGHINAANAPEFGRQLTVAMSSDRKAVVLVDMEQVESLDSAGLMVLVSALTQAQTQNQHFGLSCVSPSIRIIFELTQLDRVFEIFASRAAFEAAIGC</sequence>